<keyword evidence="2" id="KW-0975">Bacterial flagellum</keyword>
<comment type="subcellular location">
    <subcellularLocation>
        <location evidence="2">Bacterial flagellum basal body</location>
    </subcellularLocation>
</comment>
<proteinExistence type="inferred from homology"/>
<evidence type="ECO:0000259" key="3">
    <source>
        <dbReference type="Pfam" id="PF00460"/>
    </source>
</evidence>
<dbReference type="GO" id="GO:0071978">
    <property type="term" value="P:bacterial-type flagellum-dependent swarming motility"/>
    <property type="evidence" value="ECO:0007669"/>
    <property type="project" value="TreeGrafter"/>
</dbReference>
<dbReference type="Pfam" id="PF06429">
    <property type="entry name" value="Flg_bbr_C"/>
    <property type="match status" value="1"/>
</dbReference>
<dbReference type="Pfam" id="PF00460">
    <property type="entry name" value="Flg_bb_rod"/>
    <property type="match status" value="1"/>
</dbReference>
<dbReference type="InterPro" id="IPR020013">
    <property type="entry name" value="Flagellar_FlgE/F/G"/>
</dbReference>
<name>A0A5R9F2T6_9BACL</name>
<dbReference type="AlphaFoldDB" id="A0A5R9F2T6"/>
<dbReference type="SUPFAM" id="SSF117143">
    <property type="entry name" value="Flagellar hook protein flgE"/>
    <property type="match status" value="1"/>
</dbReference>
<evidence type="ECO:0000259" key="5">
    <source>
        <dbReference type="Pfam" id="PF22692"/>
    </source>
</evidence>
<accession>A0A5R9F2T6</accession>
<dbReference type="PANTHER" id="PTHR30435">
    <property type="entry name" value="FLAGELLAR PROTEIN"/>
    <property type="match status" value="1"/>
</dbReference>
<dbReference type="Pfam" id="PF22692">
    <property type="entry name" value="LlgE_F_G_D1"/>
    <property type="match status" value="1"/>
</dbReference>
<feature type="domain" description="Flagellar basal body rod protein N-terminal" evidence="3">
    <location>
        <begin position="5"/>
        <end position="35"/>
    </location>
</feature>
<feature type="domain" description="Flagellar basal-body/hook protein C-terminal" evidence="4">
    <location>
        <begin position="228"/>
        <end position="272"/>
    </location>
</feature>
<dbReference type="NCBIfam" id="TIGR03506">
    <property type="entry name" value="FlgEFG_subfam"/>
    <property type="match status" value="1"/>
</dbReference>
<comment type="similarity">
    <text evidence="1 2">Belongs to the flagella basal body rod proteins family.</text>
</comment>
<dbReference type="InterPro" id="IPR010930">
    <property type="entry name" value="Flg_bb/hook_C_dom"/>
</dbReference>
<dbReference type="InterPro" id="IPR037925">
    <property type="entry name" value="FlgE/F/G-like"/>
</dbReference>
<protein>
    <submittedName>
        <fullName evidence="6">Flagellar hook-basal body protein</fullName>
    </submittedName>
</protein>
<dbReference type="PANTHER" id="PTHR30435:SF19">
    <property type="entry name" value="FLAGELLAR BASAL-BODY ROD PROTEIN FLGG"/>
    <property type="match status" value="1"/>
</dbReference>
<evidence type="ECO:0000313" key="7">
    <source>
        <dbReference type="Proteomes" id="UP000308230"/>
    </source>
</evidence>
<keyword evidence="6" id="KW-0966">Cell projection</keyword>
<keyword evidence="6" id="KW-0969">Cilium</keyword>
<dbReference type="RefSeq" id="WP_138127318.1">
    <property type="nucleotide sequence ID" value="NZ_SWLG01000009.1"/>
</dbReference>
<keyword evidence="7" id="KW-1185">Reference proteome</keyword>
<dbReference type="OrthoDB" id="9800375at2"/>
<keyword evidence="6" id="KW-0282">Flagellum</keyword>
<reference evidence="6 7" key="1">
    <citation type="submission" date="2019-04" db="EMBL/GenBank/DDBJ databases">
        <title>Bacillus caeni sp. nov., a bacterium isolated from mangrove sediment.</title>
        <authorList>
            <person name="Huang H."/>
            <person name="Mo K."/>
            <person name="Hu Y."/>
        </authorList>
    </citation>
    <scope>NUCLEOTIDE SEQUENCE [LARGE SCALE GENOMIC DNA]</scope>
    <source>
        <strain evidence="6 7">HB172195</strain>
    </source>
</reference>
<gene>
    <name evidence="6" type="ORF">FCL54_13975</name>
</gene>
<evidence type="ECO:0000313" key="6">
    <source>
        <dbReference type="EMBL" id="TLS36626.1"/>
    </source>
</evidence>
<dbReference type="InterPro" id="IPR001444">
    <property type="entry name" value="Flag_bb_rod_N"/>
</dbReference>
<comment type="caution">
    <text evidence="6">The sequence shown here is derived from an EMBL/GenBank/DDBJ whole genome shotgun (WGS) entry which is preliminary data.</text>
</comment>
<dbReference type="EMBL" id="SWLG01000009">
    <property type="protein sequence ID" value="TLS36626.1"/>
    <property type="molecule type" value="Genomic_DNA"/>
</dbReference>
<dbReference type="GO" id="GO:0009425">
    <property type="term" value="C:bacterial-type flagellum basal body"/>
    <property type="evidence" value="ECO:0007669"/>
    <property type="project" value="UniProtKB-SubCell"/>
</dbReference>
<dbReference type="InterPro" id="IPR053967">
    <property type="entry name" value="LlgE_F_G-like_D1"/>
</dbReference>
<organism evidence="6 7">
    <name type="scientific">Exobacillus caeni</name>
    <dbReference type="NCBI Taxonomy" id="2574798"/>
    <lineage>
        <taxon>Bacteria</taxon>
        <taxon>Bacillati</taxon>
        <taxon>Bacillota</taxon>
        <taxon>Bacilli</taxon>
        <taxon>Bacillales</taxon>
        <taxon>Guptibacillaceae</taxon>
        <taxon>Exobacillus</taxon>
    </lineage>
</organism>
<evidence type="ECO:0000256" key="2">
    <source>
        <dbReference type="RuleBase" id="RU362116"/>
    </source>
</evidence>
<dbReference type="Proteomes" id="UP000308230">
    <property type="component" value="Unassembled WGS sequence"/>
</dbReference>
<evidence type="ECO:0000259" key="4">
    <source>
        <dbReference type="Pfam" id="PF06429"/>
    </source>
</evidence>
<feature type="domain" description="Flagellar hook protein FlgE/F/G-like D1" evidence="5">
    <location>
        <begin position="116"/>
        <end position="173"/>
    </location>
</feature>
<evidence type="ECO:0000256" key="1">
    <source>
        <dbReference type="ARBA" id="ARBA00009677"/>
    </source>
</evidence>
<sequence length="278" mass="30697">MFRGLYTATSGMMASERRQQHLTNNLSNASTPGYKQDSSIYRAFPEYLIQRMQGNKADHTPADPAVGSLNNGVYIQEGIPQFTQGALIDTGKGTDIAILDENLPIDPDTNRKGTLLFAAQLPNGDIRYTRNGNFSIDSEGYLATSEGYRILGENLQPIRPDSENFSLLANGAIQGSDASGARVWIGYTGEPDKLTKEGHGLFLWEGDKDTEPRIARTVNFLNGQFELKQGMLEGSNVDVSQTMTDMISTYRLFEANQKVLQAYDRSMEKTANDVGKVY</sequence>